<feature type="region of interest" description="Disordered" evidence="1">
    <location>
        <begin position="38"/>
        <end position="93"/>
    </location>
</feature>
<sequence length="109" mass="11373">MPHRGAIGSVGYKYAKETLGIWQETGVYQQMIPALYKRPRSGSSSSSGISGTHRKSRSVSIGVAAAPPKLGKAATADETAEQPSSLPDSSVSEISVKRVSNPLLGSISD</sequence>
<dbReference type="EMBL" id="UYWX01009661">
    <property type="protein sequence ID" value="VDM27944.1"/>
    <property type="molecule type" value="Genomic_DNA"/>
</dbReference>
<dbReference type="WBParaSite" id="TTAC_0000592401-mRNA-1">
    <property type="protein sequence ID" value="TTAC_0000592401-mRNA-1"/>
    <property type="gene ID" value="TTAC_0000592401"/>
</dbReference>
<feature type="compositionally biased region" description="Polar residues" evidence="1">
    <location>
        <begin position="81"/>
        <end position="93"/>
    </location>
</feature>
<reference evidence="4" key="1">
    <citation type="submission" date="2017-02" db="UniProtKB">
        <authorList>
            <consortium name="WormBaseParasite"/>
        </authorList>
    </citation>
    <scope>IDENTIFICATION</scope>
</reference>
<dbReference type="AlphaFoldDB" id="A0A0R3WYT4"/>
<keyword evidence="3" id="KW-1185">Reference proteome</keyword>
<protein>
    <submittedName>
        <fullName evidence="4">Pre-mRNA-processing factor 39</fullName>
    </submittedName>
</protein>
<evidence type="ECO:0000256" key="1">
    <source>
        <dbReference type="SAM" id="MobiDB-lite"/>
    </source>
</evidence>
<gene>
    <name evidence="2" type="ORF">TTAC_LOCUS5910</name>
</gene>
<dbReference type="Proteomes" id="UP000274429">
    <property type="component" value="Unassembled WGS sequence"/>
</dbReference>
<proteinExistence type="predicted"/>
<feature type="compositionally biased region" description="Low complexity" evidence="1">
    <location>
        <begin position="41"/>
        <end position="51"/>
    </location>
</feature>
<dbReference type="STRING" id="6205.A0A0R3WYT4"/>
<evidence type="ECO:0000313" key="2">
    <source>
        <dbReference type="EMBL" id="VDM27944.1"/>
    </source>
</evidence>
<accession>A0A0R3WYT4</accession>
<reference evidence="2 3" key="2">
    <citation type="submission" date="2018-11" db="EMBL/GenBank/DDBJ databases">
        <authorList>
            <consortium name="Pathogen Informatics"/>
        </authorList>
    </citation>
    <scope>NUCLEOTIDE SEQUENCE [LARGE SCALE GENOMIC DNA]</scope>
</reference>
<evidence type="ECO:0000313" key="4">
    <source>
        <dbReference type="WBParaSite" id="TTAC_0000592401-mRNA-1"/>
    </source>
</evidence>
<organism evidence="4">
    <name type="scientific">Hydatigena taeniaeformis</name>
    <name type="common">Feline tapeworm</name>
    <name type="synonym">Taenia taeniaeformis</name>
    <dbReference type="NCBI Taxonomy" id="6205"/>
    <lineage>
        <taxon>Eukaryota</taxon>
        <taxon>Metazoa</taxon>
        <taxon>Spiralia</taxon>
        <taxon>Lophotrochozoa</taxon>
        <taxon>Platyhelminthes</taxon>
        <taxon>Cestoda</taxon>
        <taxon>Eucestoda</taxon>
        <taxon>Cyclophyllidea</taxon>
        <taxon>Taeniidae</taxon>
        <taxon>Hydatigera</taxon>
    </lineage>
</organism>
<evidence type="ECO:0000313" key="3">
    <source>
        <dbReference type="Proteomes" id="UP000274429"/>
    </source>
</evidence>
<name>A0A0R3WYT4_HYDTA</name>